<organism evidence="1 2">
    <name type="scientific">Methanogenium organophilum</name>
    <dbReference type="NCBI Taxonomy" id="2199"/>
    <lineage>
        <taxon>Archaea</taxon>
        <taxon>Methanobacteriati</taxon>
        <taxon>Methanobacteriota</taxon>
        <taxon>Stenosarchaea group</taxon>
        <taxon>Methanomicrobia</taxon>
        <taxon>Methanomicrobiales</taxon>
        <taxon>Methanomicrobiaceae</taxon>
        <taxon>Methanogenium</taxon>
    </lineage>
</organism>
<gene>
    <name evidence="1" type="ORF">OU421_02580</name>
</gene>
<dbReference type="Proteomes" id="UP001163096">
    <property type="component" value="Chromosome"/>
</dbReference>
<name>A0A9X9T849_METOG</name>
<protein>
    <submittedName>
        <fullName evidence="1">Uncharacterized protein</fullName>
    </submittedName>
</protein>
<proteinExistence type="predicted"/>
<accession>A0A9X9T849</accession>
<dbReference type="AlphaFoldDB" id="A0A9X9T849"/>
<dbReference type="EMBL" id="CP113361">
    <property type="protein sequence ID" value="WAI01779.1"/>
    <property type="molecule type" value="Genomic_DNA"/>
</dbReference>
<dbReference type="RefSeq" id="WP_268187053.1">
    <property type="nucleotide sequence ID" value="NZ_CP113361.1"/>
</dbReference>
<evidence type="ECO:0000313" key="2">
    <source>
        <dbReference type="Proteomes" id="UP001163096"/>
    </source>
</evidence>
<keyword evidence="2" id="KW-1185">Reference proteome</keyword>
<dbReference type="GeneID" id="76833952"/>
<reference evidence="1" key="1">
    <citation type="submission" date="2022-11" db="EMBL/GenBank/DDBJ databases">
        <title>Complete genome sequence of Methanogenium organophilum DSM 3596.</title>
        <authorList>
            <person name="Chen S.-C."/>
            <person name="Lai S.-J."/>
            <person name="You Y.-T."/>
        </authorList>
    </citation>
    <scope>NUCLEOTIDE SEQUENCE</scope>
    <source>
        <strain evidence="1">DSM 3596</strain>
    </source>
</reference>
<dbReference type="KEGG" id="mou:OU421_02580"/>
<sequence length="54" mass="5699">MKRRHAKIPVTGMRVMSVSGRDLIPPAGVRNEPSATPTSVGIIAESSLTPGKNE</sequence>
<evidence type="ECO:0000313" key="1">
    <source>
        <dbReference type="EMBL" id="WAI01779.1"/>
    </source>
</evidence>